<dbReference type="SUPFAM" id="SSF53098">
    <property type="entry name" value="Ribonuclease H-like"/>
    <property type="match status" value="1"/>
</dbReference>
<evidence type="ECO:0000313" key="3">
    <source>
        <dbReference type="EMBL" id="RVW95526.1"/>
    </source>
</evidence>
<dbReference type="Pfam" id="PF14372">
    <property type="entry name" value="hAT-like_RNase-H"/>
    <property type="match status" value="1"/>
</dbReference>
<dbReference type="PANTHER" id="PTHR46481:SF11">
    <property type="entry name" value="ZINC FINGER BED DOMAIN-CONTAINING PROTEIN RICESLEEPER 2-LIKE"/>
    <property type="match status" value="1"/>
</dbReference>
<sequence length="384" mass="43949">MPSTGSNPTTSSTSTTDGSLTCKKRKLTSIVWNEFEKVIIDGQDYAILERKGYGKVQIGGFTFDQDISREKLACAIILHEYPLSIVEHAGFRDFASSLQPLFKMVSRNTIKDDIMKIYEFEKGKMSSYLEKLETRMAIITNMWTSNQKKGYKAITVHYIDEFWLLHHHIVRKLSTITVDNCSTHVLNLIVKEGLDVIRVKIEKIHESVAYWLAIPSRVEKFEDAARQLCLPCNKKLCLDCKTRWNSTYLMLSIAITYKDVFPHLKQCKKLYTTVPSEKEWNLAREICERLKLFYNITKLFSGLNYPTANTFFIKVCEIKEALVDWLICSNEVVSIMASSMSEASSEIGKIRQLCYDLLSEYQSKSKMGQQNSSHGASSVQISLT</sequence>
<accession>A0A438IFJ8</accession>
<feature type="domain" description="hAT-like transposase RNase-H fold" evidence="2">
    <location>
        <begin position="302"/>
        <end position="344"/>
    </location>
</feature>
<organism evidence="3 4">
    <name type="scientific">Vitis vinifera</name>
    <name type="common">Grape</name>
    <dbReference type="NCBI Taxonomy" id="29760"/>
    <lineage>
        <taxon>Eukaryota</taxon>
        <taxon>Viridiplantae</taxon>
        <taxon>Streptophyta</taxon>
        <taxon>Embryophyta</taxon>
        <taxon>Tracheophyta</taxon>
        <taxon>Spermatophyta</taxon>
        <taxon>Magnoliopsida</taxon>
        <taxon>eudicotyledons</taxon>
        <taxon>Gunneridae</taxon>
        <taxon>Pentapetalae</taxon>
        <taxon>rosids</taxon>
        <taxon>Vitales</taxon>
        <taxon>Vitaceae</taxon>
        <taxon>Viteae</taxon>
        <taxon>Vitis</taxon>
    </lineage>
</organism>
<dbReference type="PANTHER" id="PTHR46481">
    <property type="entry name" value="ZINC FINGER BED DOMAIN-CONTAINING PROTEIN 4"/>
    <property type="match status" value="1"/>
</dbReference>
<proteinExistence type="predicted"/>
<reference evidence="3 4" key="1">
    <citation type="journal article" date="2018" name="PLoS Genet.">
        <title>Population sequencing reveals clonal diversity and ancestral inbreeding in the grapevine cultivar Chardonnay.</title>
        <authorList>
            <person name="Roach M.J."/>
            <person name="Johnson D.L."/>
            <person name="Bohlmann J."/>
            <person name="van Vuuren H.J."/>
            <person name="Jones S.J."/>
            <person name="Pretorius I.S."/>
            <person name="Schmidt S.A."/>
            <person name="Borneman A.R."/>
        </authorList>
    </citation>
    <scope>NUCLEOTIDE SEQUENCE [LARGE SCALE GENOMIC DNA]</scope>
    <source>
        <strain evidence="4">cv. Chardonnay</strain>
        <tissue evidence="3">Leaf</tissue>
    </source>
</reference>
<dbReference type="Proteomes" id="UP000288805">
    <property type="component" value="Unassembled WGS sequence"/>
</dbReference>
<protein>
    <submittedName>
        <fullName evidence="3">Putative AC transposase</fullName>
    </submittedName>
</protein>
<dbReference type="InterPro" id="IPR025525">
    <property type="entry name" value="hAT-like_transposase_RNase-H"/>
</dbReference>
<name>A0A438IFJ8_VITVI</name>
<evidence type="ECO:0000259" key="2">
    <source>
        <dbReference type="Pfam" id="PF14372"/>
    </source>
</evidence>
<comment type="caution">
    <text evidence="3">The sequence shown here is derived from an EMBL/GenBank/DDBJ whole genome shotgun (WGS) entry which is preliminary data.</text>
</comment>
<dbReference type="EMBL" id="QGNW01000113">
    <property type="protein sequence ID" value="RVW95526.1"/>
    <property type="molecule type" value="Genomic_DNA"/>
</dbReference>
<evidence type="ECO:0000256" key="1">
    <source>
        <dbReference type="ARBA" id="ARBA00023125"/>
    </source>
</evidence>
<dbReference type="InterPro" id="IPR012337">
    <property type="entry name" value="RNaseH-like_sf"/>
</dbReference>
<keyword evidence="1" id="KW-0238">DNA-binding</keyword>
<dbReference type="GO" id="GO:0003677">
    <property type="term" value="F:DNA binding"/>
    <property type="evidence" value="ECO:0007669"/>
    <property type="project" value="UniProtKB-KW"/>
</dbReference>
<evidence type="ECO:0000313" key="4">
    <source>
        <dbReference type="Proteomes" id="UP000288805"/>
    </source>
</evidence>
<dbReference type="AlphaFoldDB" id="A0A438IFJ8"/>
<gene>
    <name evidence="3" type="primary">TRA1_31</name>
    <name evidence="3" type="ORF">CK203_039148</name>
</gene>
<dbReference type="InterPro" id="IPR052035">
    <property type="entry name" value="ZnF_BED_domain_contain"/>
</dbReference>